<reference evidence="7" key="1">
    <citation type="submission" date="2019-09" db="EMBL/GenBank/DDBJ databases">
        <title>Draft genome information of white flower Hibiscus syriacus.</title>
        <authorList>
            <person name="Kim Y.-M."/>
        </authorList>
    </citation>
    <scope>NUCLEOTIDE SEQUENCE [LARGE SCALE GENOMIC DNA]</scope>
    <source>
        <strain evidence="7">YM2019G1</strain>
    </source>
</reference>
<feature type="region of interest" description="Disordered" evidence="5">
    <location>
        <begin position="181"/>
        <end position="208"/>
    </location>
</feature>
<proteinExistence type="predicted"/>
<name>A0A6A2Y5F1_HIBSY</name>
<comment type="subcellular location">
    <subcellularLocation>
        <location evidence="1">Nucleus</location>
    </subcellularLocation>
</comment>
<evidence type="ECO:0000256" key="3">
    <source>
        <dbReference type="ARBA" id="ARBA00023163"/>
    </source>
</evidence>
<dbReference type="InterPro" id="IPR015660">
    <property type="entry name" value="MASH1/Ascl1a-like"/>
</dbReference>
<protein>
    <submittedName>
        <fullName evidence="7">Basic helix-loop-helix DNA-binding superfamily protein, putative isoform 3</fullName>
    </submittedName>
</protein>
<dbReference type="GO" id="GO:0046983">
    <property type="term" value="F:protein dimerization activity"/>
    <property type="evidence" value="ECO:0007669"/>
    <property type="project" value="InterPro"/>
</dbReference>
<keyword evidence="2" id="KW-0805">Transcription regulation</keyword>
<dbReference type="PANTHER" id="PTHR13935">
    <property type="entry name" value="ACHAETE-SCUTE TRANSCRIPTION FACTOR-RELATED"/>
    <property type="match status" value="1"/>
</dbReference>
<evidence type="ECO:0000313" key="8">
    <source>
        <dbReference type="Proteomes" id="UP000436088"/>
    </source>
</evidence>
<dbReference type="InterPro" id="IPR011598">
    <property type="entry name" value="bHLH_dom"/>
</dbReference>
<evidence type="ECO:0000313" key="7">
    <source>
        <dbReference type="EMBL" id="KAE8664074.1"/>
    </source>
</evidence>
<dbReference type="OrthoDB" id="752507at2759"/>
<dbReference type="EMBL" id="VEPZ02001661">
    <property type="protein sequence ID" value="KAE8664074.1"/>
    <property type="molecule type" value="Genomic_DNA"/>
</dbReference>
<evidence type="ECO:0000256" key="5">
    <source>
        <dbReference type="SAM" id="MobiDB-lite"/>
    </source>
</evidence>
<dbReference type="Proteomes" id="UP000436088">
    <property type="component" value="Unassembled WGS sequence"/>
</dbReference>
<evidence type="ECO:0000256" key="2">
    <source>
        <dbReference type="ARBA" id="ARBA00023015"/>
    </source>
</evidence>
<gene>
    <name evidence="7" type="ORF">F3Y22_tig00112857pilonHSYRG00236</name>
</gene>
<keyword evidence="8" id="KW-1185">Reference proteome</keyword>
<feature type="domain" description="BHLH" evidence="6">
    <location>
        <begin position="25"/>
        <end position="77"/>
    </location>
</feature>
<dbReference type="GO" id="GO:0090575">
    <property type="term" value="C:RNA polymerase II transcription regulator complex"/>
    <property type="evidence" value="ECO:0007669"/>
    <property type="project" value="TreeGrafter"/>
</dbReference>
<sequence length="208" mass="23860">MELQMERLAQNWVSEKGTKRSRCSSAKVERRIIEKNRRNHMKDLLSVLNSLLPNHNPKELLTLPEQIDVAVYYIKSLQTRLGELREKKDYLTGTRRSYERTDRNSEIRINESGSAMEVALATGLDDCQLTFHEMIRIFHEDGGEVVNANFWIVGDTVFHIVHAEIISSTAAKTIREKLNRFENGPSGGGGEEEVEQELSRCHEIHPET</sequence>
<dbReference type="InterPro" id="IPR036638">
    <property type="entry name" value="HLH_DNA-bd_sf"/>
</dbReference>
<keyword evidence="3" id="KW-0804">Transcription</keyword>
<evidence type="ECO:0000256" key="1">
    <source>
        <dbReference type="ARBA" id="ARBA00004123"/>
    </source>
</evidence>
<comment type="caution">
    <text evidence="7">The sequence shown here is derived from an EMBL/GenBank/DDBJ whole genome shotgun (WGS) entry which is preliminary data.</text>
</comment>
<evidence type="ECO:0000256" key="4">
    <source>
        <dbReference type="ARBA" id="ARBA00023242"/>
    </source>
</evidence>
<dbReference type="PROSITE" id="PS50888">
    <property type="entry name" value="BHLH"/>
    <property type="match status" value="1"/>
</dbReference>
<dbReference type="Pfam" id="PF00010">
    <property type="entry name" value="HLH"/>
    <property type="match status" value="1"/>
</dbReference>
<feature type="compositionally biased region" description="Basic and acidic residues" evidence="5">
    <location>
        <begin position="197"/>
        <end position="208"/>
    </location>
</feature>
<accession>A0A6A2Y5F1</accession>
<evidence type="ECO:0000259" key="6">
    <source>
        <dbReference type="PROSITE" id="PS50888"/>
    </source>
</evidence>
<dbReference type="GO" id="GO:0000977">
    <property type="term" value="F:RNA polymerase II transcription regulatory region sequence-specific DNA binding"/>
    <property type="evidence" value="ECO:0007669"/>
    <property type="project" value="TreeGrafter"/>
</dbReference>
<dbReference type="PANTHER" id="PTHR13935:SF63">
    <property type="entry name" value="BHLH DOMAIN-CONTAINING PROTEIN"/>
    <property type="match status" value="1"/>
</dbReference>
<keyword evidence="4" id="KW-0539">Nucleus</keyword>
<keyword evidence="7" id="KW-0238">DNA-binding</keyword>
<dbReference type="Gene3D" id="4.10.280.10">
    <property type="entry name" value="Helix-loop-helix DNA-binding domain"/>
    <property type="match status" value="1"/>
</dbReference>
<dbReference type="GO" id="GO:0000981">
    <property type="term" value="F:DNA-binding transcription factor activity, RNA polymerase II-specific"/>
    <property type="evidence" value="ECO:0007669"/>
    <property type="project" value="TreeGrafter"/>
</dbReference>
<organism evidence="7 8">
    <name type="scientific">Hibiscus syriacus</name>
    <name type="common">Rose of Sharon</name>
    <dbReference type="NCBI Taxonomy" id="106335"/>
    <lineage>
        <taxon>Eukaryota</taxon>
        <taxon>Viridiplantae</taxon>
        <taxon>Streptophyta</taxon>
        <taxon>Embryophyta</taxon>
        <taxon>Tracheophyta</taxon>
        <taxon>Spermatophyta</taxon>
        <taxon>Magnoliopsida</taxon>
        <taxon>eudicotyledons</taxon>
        <taxon>Gunneridae</taxon>
        <taxon>Pentapetalae</taxon>
        <taxon>rosids</taxon>
        <taxon>malvids</taxon>
        <taxon>Malvales</taxon>
        <taxon>Malvaceae</taxon>
        <taxon>Malvoideae</taxon>
        <taxon>Hibiscus</taxon>
    </lineage>
</organism>
<dbReference type="SUPFAM" id="SSF47459">
    <property type="entry name" value="HLH, helix-loop-helix DNA-binding domain"/>
    <property type="match status" value="1"/>
</dbReference>
<dbReference type="AlphaFoldDB" id="A0A6A2Y5F1"/>